<dbReference type="OrthoDB" id="416253at2759"/>
<protein>
    <recommendedName>
        <fullName evidence="1">NADP-dependent oxidoreductase domain-containing protein</fullName>
    </recommendedName>
</protein>
<evidence type="ECO:0000313" key="2">
    <source>
        <dbReference type="EMBL" id="CAG7833827.1"/>
    </source>
</evidence>
<feature type="non-terminal residue" evidence="2">
    <location>
        <position position="1"/>
    </location>
</feature>
<dbReference type="PROSITE" id="PS00798">
    <property type="entry name" value="ALDOKETO_REDUCTASE_1"/>
    <property type="match status" value="1"/>
</dbReference>
<organism evidence="2 3">
    <name type="scientific">Allacma fusca</name>
    <dbReference type="NCBI Taxonomy" id="39272"/>
    <lineage>
        <taxon>Eukaryota</taxon>
        <taxon>Metazoa</taxon>
        <taxon>Ecdysozoa</taxon>
        <taxon>Arthropoda</taxon>
        <taxon>Hexapoda</taxon>
        <taxon>Collembola</taxon>
        <taxon>Symphypleona</taxon>
        <taxon>Sminthuridae</taxon>
        <taxon>Allacma</taxon>
    </lineage>
</organism>
<dbReference type="Proteomes" id="UP000708208">
    <property type="component" value="Unassembled WGS sequence"/>
</dbReference>
<gene>
    <name evidence="2" type="ORF">AFUS01_LOCUS43405</name>
</gene>
<sequence length="205" mass="22910">MAPNIPNVRLNSGFDMPIFGLGTWKSKPGEVTEAVKNAIDAGYRHIDCAMVYENEPEVGAALKAKFEEGVVKREDLFITSKLWCSFHSQNLVVPALQKTLKDLGLDYVDMYLIHWPFGFKEGEATNQFEVSPYLTNAKLVDYCQSKGIAVTGYSPLGSPDRPWAKPEDPKLLDDEKLISIGKKHNKSAAQVVLRWSVQRNVITIP</sequence>
<proteinExistence type="predicted"/>
<keyword evidence="3" id="KW-1185">Reference proteome</keyword>
<evidence type="ECO:0000259" key="1">
    <source>
        <dbReference type="Pfam" id="PF00248"/>
    </source>
</evidence>
<evidence type="ECO:0000313" key="3">
    <source>
        <dbReference type="Proteomes" id="UP000708208"/>
    </source>
</evidence>
<dbReference type="InterPro" id="IPR023210">
    <property type="entry name" value="NADP_OxRdtase_dom"/>
</dbReference>
<reference evidence="2" key="1">
    <citation type="submission" date="2021-06" db="EMBL/GenBank/DDBJ databases">
        <authorList>
            <person name="Hodson N. C."/>
            <person name="Mongue J. A."/>
            <person name="Jaron S. K."/>
        </authorList>
    </citation>
    <scope>NUCLEOTIDE SEQUENCE</scope>
</reference>
<feature type="domain" description="NADP-dependent oxidoreductase" evidence="1">
    <location>
        <begin position="20"/>
        <end position="117"/>
    </location>
</feature>
<comment type="caution">
    <text evidence="2">The sequence shown here is derived from an EMBL/GenBank/DDBJ whole genome shotgun (WGS) entry which is preliminary data.</text>
</comment>
<name>A0A8J2LP59_9HEXA</name>
<dbReference type="FunFam" id="3.20.20.100:FF:000046">
    <property type="entry name" value="Aldo-keto reductase family 1, member B10 (aldose reductase)"/>
    <property type="match status" value="1"/>
</dbReference>
<dbReference type="InterPro" id="IPR018170">
    <property type="entry name" value="Aldo/ket_reductase_CS"/>
</dbReference>
<dbReference type="AlphaFoldDB" id="A0A8J2LP59"/>
<dbReference type="Pfam" id="PF00248">
    <property type="entry name" value="Aldo_ket_red"/>
    <property type="match status" value="2"/>
</dbReference>
<dbReference type="GO" id="GO:0016491">
    <property type="term" value="F:oxidoreductase activity"/>
    <property type="evidence" value="ECO:0007669"/>
    <property type="project" value="InterPro"/>
</dbReference>
<dbReference type="InterPro" id="IPR020471">
    <property type="entry name" value="AKR"/>
</dbReference>
<accession>A0A8J2LP59</accession>
<dbReference type="PANTHER" id="PTHR11732">
    <property type="entry name" value="ALDO/KETO REDUCTASE"/>
    <property type="match status" value="1"/>
</dbReference>
<dbReference type="EMBL" id="CAJVCH010570036">
    <property type="protein sequence ID" value="CAG7833827.1"/>
    <property type="molecule type" value="Genomic_DNA"/>
</dbReference>
<feature type="domain" description="NADP-dependent oxidoreductase" evidence="1">
    <location>
        <begin position="124"/>
        <end position="205"/>
    </location>
</feature>